<evidence type="ECO:0000256" key="2">
    <source>
        <dbReference type="ARBA" id="ARBA00022692"/>
    </source>
</evidence>
<evidence type="ECO:0000259" key="8">
    <source>
        <dbReference type="PROSITE" id="PS50024"/>
    </source>
</evidence>
<dbReference type="Proteomes" id="UP001163046">
    <property type="component" value="Unassembled WGS sequence"/>
</dbReference>
<evidence type="ECO:0000256" key="6">
    <source>
        <dbReference type="ARBA" id="ARBA00023136"/>
    </source>
</evidence>
<feature type="domain" description="Fibronectin type-III" evidence="9">
    <location>
        <begin position="838"/>
        <end position="934"/>
    </location>
</feature>
<feature type="domain" description="Fibronectin type-III" evidence="9">
    <location>
        <begin position="440"/>
        <end position="534"/>
    </location>
</feature>
<feature type="domain" description="Fibronectin type-III" evidence="9">
    <location>
        <begin position="737"/>
        <end position="833"/>
    </location>
</feature>
<feature type="domain" description="Fibronectin type-III" evidence="9">
    <location>
        <begin position="637"/>
        <end position="732"/>
    </location>
</feature>
<comment type="caution">
    <text evidence="10">The sequence shown here is derived from an EMBL/GenBank/DDBJ whole genome shotgun (WGS) entry which is preliminary data.</text>
</comment>
<comment type="subcellular location">
    <subcellularLocation>
        <location evidence="1">Membrane</location>
        <topology evidence="1">Single-pass type I membrane protein</topology>
    </subcellularLocation>
</comment>
<feature type="domain" description="Fibronectin type-III" evidence="9">
    <location>
        <begin position="342"/>
        <end position="436"/>
    </location>
</feature>
<dbReference type="InterPro" id="IPR050713">
    <property type="entry name" value="RTP_Phos/Ushers"/>
</dbReference>
<dbReference type="FunFam" id="2.60.40.10:FF:000093">
    <property type="entry name" value="Down syndrome cell adhesion molecule, isoform B"/>
    <property type="match status" value="3"/>
</dbReference>
<evidence type="ECO:0000256" key="4">
    <source>
        <dbReference type="ARBA" id="ARBA00022737"/>
    </source>
</evidence>
<keyword evidence="3" id="KW-0732">Signal</keyword>
<name>A0A9X0CTM4_9CNID</name>
<keyword evidence="11" id="KW-1185">Reference proteome</keyword>
<organism evidence="10 11">
    <name type="scientific">Desmophyllum pertusum</name>
    <dbReference type="NCBI Taxonomy" id="174260"/>
    <lineage>
        <taxon>Eukaryota</taxon>
        <taxon>Metazoa</taxon>
        <taxon>Cnidaria</taxon>
        <taxon>Anthozoa</taxon>
        <taxon>Hexacorallia</taxon>
        <taxon>Scleractinia</taxon>
        <taxon>Caryophylliina</taxon>
        <taxon>Caryophylliidae</taxon>
        <taxon>Desmophyllum</taxon>
    </lineage>
</organism>
<keyword evidence="6" id="KW-0472">Membrane</keyword>
<evidence type="ECO:0000256" key="3">
    <source>
        <dbReference type="ARBA" id="ARBA00022729"/>
    </source>
</evidence>
<dbReference type="Gene3D" id="2.60.40.10">
    <property type="entry name" value="Immunoglobulins"/>
    <property type="match status" value="10"/>
</dbReference>
<feature type="domain" description="Fibronectin type-III" evidence="9">
    <location>
        <begin position="43"/>
        <end position="136"/>
    </location>
</feature>
<feature type="domain" description="Fibronectin type-III" evidence="9">
    <location>
        <begin position="1040"/>
        <end position="1147"/>
    </location>
</feature>
<evidence type="ECO:0000256" key="7">
    <source>
        <dbReference type="ARBA" id="ARBA00023157"/>
    </source>
</evidence>
<sequence length="1267" mass="140907">MEIIFGQHVEMKLFIPLYQALYRNGSFGDLSVEPIWDNIPGKPPQNISAHATSTTSIRVEWNTLPDDSDIILLKVFYVTTSQQNEIIARTDVNVTNNNVEIGNLGKFVNYTVWVRSVSRRGLGISSLPIYVRTLEEVVPVNFTVRVMNMKWNINLSDPESESFKNLTRTIQQNVFVLYGLESSYLRDVQCHRFTNGSVLADMTIVYGQNVEPQQFATIYKALYKDGTLGNLSVQPVTDNVPGKPPTHVSAKSNTSTSIQVTWLCADCHQHNSTIGFLISYKLDNSNQTAGVVVNRTVRDFLISGLEKFTNYTIHVTSITMRGISMSSDKLSIRTLEDVPSLAPVNLRAHNTSSTSILVFWEPLPNDHVNGILLGYKVTYKKHGQIHARKQNISTMLNFTILSGLDKFAIYDVNVSAFTRVGNGPESNVTTSTDQDVPSLPPTDIRAYNTSSTSLMVTWNPVPQGFTHGVVLGYMVLFKRQKDVNNGYTNITSLVTSVQLTNLDKFTVYVIKVLAFTIKGNGAIANNTHVRTHEDVPSLPPKQLAAHNTSSTSLIVTWLPVPDGYVHGILRGYRLLFKIDQNSFYHNVTTVNQTFELIGLQKFTKYSVKVLAFTRIGDGNVSEHVVVVSTDEDVPSLPPQNVSSYNTSSTSLHVSWHVVPRGFVHGILLGYRVFYKVATEVRNNSVASTPETTREKVLQGLQKFTIYEITVVAFTRIGDGANSTRIFISTDEDIPSQPPVDLAAHNTSSTSLQVTWGEVPKGFVHGILQGYRVFYKRTSDENNSYVNSTTGPTERELHITGLEKFTAYSLKVLAFTRKGDGAFSVNISVLTDEDVPSLPPQSVQSYNTSSTSVNVTWREVSTGFVHGILRGYRVFYSATQHLRANARHAVVTANKRYVTLTGLNKFTNYTIQVAAFTRIGYGALSQEVIVSTDEDVPSLPPQNLWANNISSTALRITWNPVPPGFVHGILRGYRVLYRKTNEPSAPYTKITVAPGVRLKEIYGLKKFTNYTIRVLAFTIKGDGAESPPVNVSTDEDIPSEQPQNVYARDKASATVIYLSWERPPEHTIHGILRGYFIWYSIVRLGIHYKNPVFPQDYKKKQLPAASKSDALTNLESYANYRIRIAAFTSKGYGPIKDTSTRTCRCRPTIPTNWWNNPPYVSSQPDNNNNSSKESGIIPTILEQIVTHCCQECGQLGTTTIDFTTDADGSEAEKNGVIQVKDAISTKTMISFGIAGVMPQEKYYSPDGEAEYVPIMETPGVAFIVAEKR</sequence>
<accession>A0A9X0CTM4</accession>
<keyword evidence="5" id="KW-1133">Transmembrane helix</keyword>
<dbReference type="InterPro" id="IPR036364">
    <property type="entry name" value="SEA_dom_sf"/>
</dbReference>
<dbReference type="InterPro" id="IPR000082">
    <property type="entry name" value="SEA_dom"/>
</dbReference>
<dbReference type="OrthoDB" id="5961525at2759"/>
<dbReference type="FunFam" id="2.60.40.10:FF:000028">
    <property type="entry name" value="Neuronal cell adhesion molecule"/>
    <property type="match status" value="4"/>
</dbReference>
<dbReference type="Pfam" id="PF01390">
    <property type="entry name" value="SEA"/>
    <property type="match status" value="1"/>
</dbReference>
<feature type="domain" description="Fibronectin type-III" evidence="9">
    <location>
        <begin position="244"/>
        <end position="337"/>
    </location>
</feature>
<dbReference type="GO" id="GO:0043235">
    <property type="term" value="C:receptor complex"/>
    <property type="evidence" value="ECO:0007669"/>
    <property type="project" value="TreeGrafter"/>
</dbReference>
<protein>
    <submittedName>
        <fullName evidence="10">Uncharacterized protein</fullName>
    </submittedName>
</protein>
<dbReference type="CDD" id="cd00063">
    <property type="entry name" value="FN3"/>
    <property type="match status" value="10"/>
</dbReference>
<dbReference type="SUPFAM" id="SSF49265">
    <property type="entry name" value="Fibronectin type III"/>
    <property type="match status" value="6"/>
</dbReference>
<dbReference type="EMBL" id="MU826826">
    <property type="protein sequence ID" value="KAJ7375165.1"/>
    <property type="molecule type" value="Genomic_DNA"/>
</dbReference>
<dbReference type="PANTHER" id="PTHR46957:SF6">
    <property type="entry name" value="PROTEIN-TYROSINE-PHOSPHATASE"/>
    <property type="match status" value="1"/>
</dbReference>
<keyword evidence="4" id="KW-0677">Repeat</keyword>
<dbReference type="GO" id="GO:0016020">
    <property type="term" value="C:membrane"/>
    <property type="evidence" value="ECO:0007669"/>
    <property type="project" value="UniProtKB-SubCell"/>
</dbReference>
<feature type="domain" description="Fibronectin type-III" evidence="9">
    <location>
        <begin position="539"/>
        <end position="632"/>
    </location>
</feature>
<evidence type="ECO:0000259" key="9">
    <source>
        <dbReference type="PROSITE" id="PS50853"/>
    </source>
</evidence>
<feature type="domain" description="SEA" evidence="8">
    <location>
        <begin position="136"/>
        <end position="245"/>
    </location>
</feature>
<evidence type="ECO:0000313" key="10">
    <source>
        <dbReference type="EMBL" id="KAJ7375165.1"/>
    </source>
</evidence>
<evidence type="ECO:0000313" key="11">
    <source>
        <dbReference type="Proteomes" id="UP001163046"/>
    </source>
</evidence>
<dbReference type="AlphaFoldDB" id="A0A9X0CTM4"/>
<feature type="domain" description="Fibronectin type-III" evidence="9">
    <location>
        <begin position="939"/>
        <end position="1035"/>
    </location>
</feature>
<dbReference type="PROSITE" id="PS50853">
    <property type="entry name" value="FN3"/>
    <property type="match status" value="10"/>
</dbReference>
<keyword evidence="7" id="KW-1015">Disulfide bond</keyword>
<dbReference type="InterPro" id="IPR036116">
    <property type="entry name" value="FN3_sf"/>
</dbReference>
<keyword evidence="2" id="KW-0812">Transmembrane</keyword>
<gene>
    <name evidence="10" type="ORF">OS493_001903</name>
</gene>
<dbReference type="InterPro" id="IPR013783">
    <property type="entry name" value="Ig-like_fold"/>
</dbReference>
<proteinExistence type="predicted"/>
<dbReference type="InterPro" id="IPR003961">
    <property type="entry name" value="FN3_dom"/>
</dbReference>
<evidence type="ECO:0000256" key="5">
    <source>
        <dbReference type="ARBA" id="ARBA00022989"/>
    </source>
</evidence>
<evidence type="ECO:0000256" key="1">
    <source>
        <dbReference type="ARBA" id="ARBA00004479"/>
    </source>
</evidence>
<dbReference type="PROSITE" id="PS50024">
    <property type="entry name" value="SEA"/>
    <property type="match status" value="1"/>
</dbReference>
<dbReference type="Pfam" id="PF00041">
    <property type="entry name" value="fn3"/>
    <property type="match status" value="10"/>
</dbReference>
<reference evidence="10" key="1">
    <citation type="submission" date="2023-01" db="EMBL/GenBank/DDBJ databases">
        <title>Genome assembly of the deep-sea coral Lophelia pertusa.</title>
        <authorList>
            <person name="Herrera S."/>
            <person name="Cordes E."/>
        </authorList>
    </citation>
    <scope>NUCLEOTIDE SEQUENCE</scope>
    <source>
        <strain evidence="10">USNM1676648</strain>
        <tissue evidence="10">Polyp</tissue>
    </source>
</reference>
<dbReference type="SUPFAM" id="SSF82671">
    <property type="entry name" value="SEA domain"/>
    <property type="match status" value="1"/>
</dbReference>
<dbReference type="SMART" id="SM00060">
    <property type="entry name" value="FN3"/>
    <property type="match status" value="10"/>
</dbReference>
<dbReference type="PANTHER" id="PTHR46957">
    <property type="entry name" value="CYTOKINE RECEPTOR"/>
    <property type="match status" value="1"/>
</dbReference>